<proteinExistence type="inferred from homology"/>
<keyword evidence="4" id="KW-1133">Transmembrane helix</keyword>
<evidence type="ECO:0000256" key="2">
    <source>
        <dbReference type="ARBA" id="ARBA00022676"/>
    </source>
</evidence>
<accession>A0AA41XA03</accession>
<dbReference type="RefSeq" id="WP_254759376.1">
    <property type="nucleotide sequence ID" value="NZ_JANCLT010000006.1"/>
</dbReference>
<keyword evidence="4" id="KW-0812">Transmembrane</keyword>
<organism evidence="6 7">
    <name type="scientific">Ectobacillus ponti</name>
    <dbReference type="NCBI Taxonomy" id="2961894"/>
    <lineage>
        <taxon>Bacteria</taxon>
        <taxon>Bacillati</taxon>
        <taxon>Bacillota</taxon>
        <taxon>Bacilli</taxon>
        <taxon>Bacillales</taxon>
        <taxon>Bacillaceae</taxon>
        <taxon>Ectobacillus</taxon>
    </lineage>
</organism>
<dbReference type="Proteomes" id="UP001156102">
    <property type="component" value="Unassembled WGS sequence"/>
</dbReference>
<comment type="caution">
    <text evidence="6">The sequence shown here is derived from an EMBL/GenBank/DDBJ whole genome shotgun (WGS) entry which is preliminary data.</text>
</comment>
<evidence type="ECO:0000256" key="1">
    <source>
        <dbReference type="ARBA" id="ARBA00006739"/>
    </source>
</evidence>
<protein>
    <submittedName>
        <fullName evidence="6">Glycosyltransferase</fullName>
        <ecNumber evidence="6">2.4.-.-</ecNumber>
    </submittedName>
</protein>
<dbReference type="InterPro" id="IPR029044">
    <property type="entry name" value="Nucleotide-diphossugar_trans"/>
</dbReference>
<feature type="transmembrane region" description="Helical" evidence="4">
    <location>
        <begin position="14"/>
        <end position="37"/>
    </location>
</feature>
<dbReference type="Pfam" id="PF03142">
    <property type="entry name" value="Chitin_synth_2"/>
    <property type="match status" value="1"/>
</dbReference>
<name>A0AA41XA03_9BACI</name>
<dbReference type="Gene3D" id="3.90.550.10">
    <property type="entry name" value="Spore Coat Polysaccharide Biosynthesis Protein SpsA, Chain A"/>
    <property type="match status" value="1"/>
</dbReference>
<feature type="transmembrane region" description="Helical" evidence="4">
    <location>
        <begin position="358"/>
        <end position="384"/>
    </location>
</feature>
<evidence type="ECO:0000313" key="7">
    <source>
        <dbReference type="Proteomes" id="UP001156102"/>
    </source>
</evidence>
<dbReference type="GO" id="GO:0016757">
    <property type="term" value="F:glycosyltransferase activity"/>
    <property type="evidence" value="ECO:0007669"/>
    <property type="project" value="UniProtKB-KW"/>
</dbReference>
<keyword evidence="4" id="KW-0472">Membrane</keyword>
<keyword evidence="7" id="KW-1185">Reference proteome</keyword>
<dbReference type="SUPFAM" id="SSF53448">
    <property type="entry name" value="Nucleotide-diphospho-sugar transferases"/>
    <property type="match status" value="1"/>
</dbReference>
<dbReference type="Pfam" id="PF00535">
    <property type="entry name" value="Glycos_transf_2"/>
    <property type="match status" value="1"/>
</dbReference>
<dbReference type="PANTHER" id="PTHR43630">
    <property type="entry name" value="POLY-BETA-1,6-N-ACETYL-D-GLUCOSAMINE SYNTHASE"/>
    <property type="match status" value="1"/>
</dbReference>
<dbReference type="EC" id="2.4.-.-" evidence="6"/>
<evidence type="ECO:0000256" key="4">
    <source>
        <dbReference type="SAM" id="Phobius"/>
    </source>
</evidence>
<dbReference type="PANTHER" id="PTHR43630:SF1">
    <property type="entry name" value="POLY-BETA-1,6-N-ACETYL-D-GLUCOSAMINE SYNTHASE"/>
    <property type="match status" value="1"/>
</dbReference>
<reference evidence="6" key="1">
    <citation type="submission" date="2022-07" db="EMBL/GenBank/DDBJ databases">
        <authorList>
            <person name="Li W.-J."/>
            <person name="Deng Q.-Q."/>
        </authorList>
    </citation>
    <scope>NUCLEOTIDE SEQUENCE</scope>
    <source>
        <strain evidence="6">SYSU M60031</strain>
    </source>
</reference>
<gene>
    <name evidence="6" type="ORF">NK662_13040</name>
</gene>
<keyword evidence="3 6" id="KW-0808">Transferase</keyword>
<dbReference type="CDD" id="cd06423">
    <property type="entry name" value="CESA_like"/>
    <property type="match status" value="1"/>
</dbReference>
<dbReference type="AlphaFoldDB" id="A0AA41XA03"/>
<keyword evidence="2 6" id="KW-0328">Glycosyltransferase</keyword>
<evidence type="ECO:0000256" key="3">
    <source>
        <dbReference type="ARBA" id="ARBA00022679"/>
    </source>
</evidence>
<dbReference type="EMBL" id="JANCLT010000006">
    <property type="protein sequence ID" value="MCP8969454.1"/>
    <property type="molecule type" value="Genomic_DNA"/>
</dbReference>
<evidence type="ECO:0000259" key="5">
    <source>
        <dbReference type="Pfam" id="PF00535"/>
    </source>
</evidence>
<sequence length="472" mass="53927">MGVLQWIRYAVEALAIPIFIYILLLCSFYIILFLIAFSRMYRENEVNLRESYTDLLQQTGNVPPLSILVPAYNEELVIRASVLSLLDMYYPLFEVIVINDGSKDATMQVMLETFEMEKTEHVVRRQLNTKEVRGIYRSARFSNLLLIDKENGGKADALNAGINASRYPYFCSLDGDSILEKDALANIMKPVLESREEVIAVGGSVRIANGSVIEKGEVKKISLPDSPIVVMQIIEYIRAFLIGRLGLSRYNILPIISGAFGIFNKAWIVRAGGYREKTVGEDMELIVRLHRLKREQKSRGRILYVPKAICLTEAPDTWKILKSQRTRWHRGLYESLWLHKAMLFNPRYGGMGLVAMPYFLIVELLGPLIEFTGYVFVVIDAIVMRGFSEFVIMVFIVGALYGSFLSAAAVLLENWGVRNYPRIRDLTKLFVYALSESFWYRPVTSYWRLIATFQAIRGKTGWGEMKRKGVIK</sequence>
<feature type="transmembrane region" description="Helical" evidence="4">
    <location>
        <begin position="390"/>
        <end position="412"/>
    </location>
</feature>
<feature type="domain" description="Glycosyltransferase 2-like" evidence="5">
    <location>
        <begin position="66"/>
        <end position="211"/>
    </location>
</feature>
<evidence type="ECO:0000313" key="6">
    <source>
        <dbReference type="EMBL" id="MCP8969454.1"/>
    </source>
</evidence>
<comment type="similarity">
    <text evidence="1">Belongs to the glycosyltransferase 2 family.</text>
</comment>
<dbReference type="InterPro" id="IPR001173">
    <property type="entry name" value="Glyco_trans_2-like"/>
</dbReference>